<protein>
    <recommendedName>
        <fullName evidence="3">XRE family transcriptional regulator</fullName>
    </recommendedName>
</protein>
<dbReference type="InterPro" id="IPR010982">
    <property type="entry name" value="Lambda_DNA-bd_dom_sf"/>
</dbReference>
<dbReference type="RefSeq" id="WP_369742029.1">
    <property type="nucleotide sequence ID" value="NZ_JBGEDP010000002.1"/>
</dbReference>
<keyword evidence="2" id="KW-1185">Reference proteome</keyword>
<proteinExistence type="predicted"/>
<dbReference type="Gene3D" id="1.10.260.40">
    <property type="entry name" value="lambda repressor-like DNA-binding domains"/>
    <property type="match status" value="1"/>
</dbReference>
<reference evidence="1 2" key="1">
    <citation type="submission" date="2024-08" db="EMBL/GenBank/DDBJ databases">
        <title>Mycobacterium servetensis sp. nov., a novel rapid-growing mycobacterial species recovered from a human patient in Zaragoza, Spain.</title>
        <authorList>
            <person name="Tristancho-Baro A.I."/>
            <person name="Buenestado-Serrano S."/>
            <person name="Garcia De Viedma D."/>
            <person name="Milagro-Beamonte A."/>
            <person name="Burillo N."/>
            <person name="Sanz S."/>
            <person name="Lopez-Calleja A.I."/>
            <person name="Penas-Utrilla D."/>
            <person name="Guardingo M."/>
            <person name="Garcia M.J."/>
            <person name="Vinuelas-Bayon J."/>
        </authorList>
    </citation>
    <scope>NUCLEOTIDE SEQUENCE [LARGE SCALE GENOMIC DNA]</scope>
    <source>
        <strain evidence="2">HUMS_12744610</strain>
    </source>
</reference>
<gene>
    <name evidence="1" type="ORF">AB8998_30515</name>
</gene>
<evidence type="ECO:0008006" key="3">
    <source>
        <dbReference type="Google" id="ProtNLM"/>
    </source>
</evidence>
<evidence type="ECO:0000313" key="2">
    <source>
        <dbReference type="Proteomes" id="UP001564760"/>
    </source>
</evidence>
<organism evidence="1 2">
    <name type="scientific">Mycobacterium servetii</name>
    <dbReference type="NCBI Taxonomy" id="3237418"/>
    <lineage>
        <taxon>Bacteria</taxon>
        <taxon>Bacillati</taxon>
        <taxon>Actinomycetota</taxon>
        <taxon>Actinomycetes</taxon>
        <taxon>Mycobacteriales</taxon>
        <taxon>Mycobacteriaceae</taxon>
        <taxon>Mycobacterium</taxon>
    </lineage>
</organism>
<sequence length="111" mass="12656">MTSDRKSMEVVEADSLEPAATSAHPAAAYFAEQLKTLMGRYRVRTSAGKPRKLTPLRLQRMLTAQYPGWRLSQSQMYRLYRAESLPYLDDICVIADFFGVSPRFFVSDQSL</sequence>
<accession>A0ABV4CAS9</accession>
<dbReference type="Proteomes" id="UP001564760">
    <property type="component" value="Unassembled WGS sequence"/>
</dbReference>
<dbReference type="EMBL" id="JBGEDP010000002">
    <property type="protein sequence ID" value="MEY8018987.1"/>
    <property type="molecule type" value="Genomic_DNA"/>
</dbReference>
<name>A0ABV4CAS9_9MYCO</name>
<evidence type="ECO:0000313" key="1">
    <source>
        <dbReference type="EMBL" id="MEY8018987.1"/>
    </source>
</evidence>
<comment type="caution">
    <text evidence="1">The sequence shown here is derived from an EMBL/GenBank/DDBJ whole genome shotgun (WGS) entry which is preliminary data.</text>
</comment>